<gene>
    <name evidence="1" type="ORF">UFOPK3889_00846</name>
</gene>
<protein>
    <submittedName>
        <fullName evidence="1">Unannotated protein</fullName>
    </submittedName>
</protein>
<name>A0A6J7M191_9ZZZZ</name>
<dbReference type="AlphaFoldDB" id="A0A6J7M191"/>
<evidence type="ECO:0000313" key="1">
    <source>
        <dbReference type="EMBL" id="CAB4974850.1"/>
    </source>
</evidence>
<accession>A0A6J7M191</accession>
<sequence>MPTKPASAPDISMEIMTMRLGLTPVTRAAPAFAPEARN</sequence>
<proteinExistence type="predicted"/>
<organism evidence="1">
    <name type="scientific">freshwater metagenome</name>
    <dbReference type="NCBI Taxonomy" id="449393"/>
    <lineage>
        <taxon>unclassified sequences</taxon>
        <taxon>metagenomes</taxon>
        <taxon>ecological metagenomes</taxon>
    </lineage>
</organism>
<dbReference type="EMBL" id="CAFBNZ010000166">
    <property type="protein sequence ID" value="CAB4974850.1"/>
    <property type="molecule type" value="Genomic_DNA"/>
</dbReference>
<reference evidence="1" key="1">
    <citation type="submission" date="2020-05" db="EMBL/GenBank/DDBJ databases">
        <authorList>
            <person name="Chiriac C."/>
            <person name="Salcher M."/>
            <person name="Ghai R."/>
            <person name="Kavagutti S V."/>
        </authorList>
    </citation>
    <scope>NUCLEOTIDE SEQUENCE</scope>
</reference>